<reference evidence="2 3" key="1">
    <citation type="submission" date="2017-09" db="EMBL/GenBank/DDBJ databases">
        <title>Large-scale bioinformatics analysis of Bacillus genomes uncovers conserved roles of natural products in bacterial physiology.</title>
        <authorList>
            <consortium name="Agbiome Team Llc"/>
            <person name="Bleich R.M."/>
            <person name="Kirk G.J."/>
            <person name="Santa Maria K.C."/>
            <person name="Allen S.E."/>
            <person name="Farag S."/>
            <person name="Shank E.A."/>
            <person name="Bowers A."/>
        </authorList>
    </citation>
    <scope>NUCLEOTIDE SEQUENCE [LARGE SCALE GENOMIC DNA]</scope>
    <source>
        <strain evidence="2 3">AFS015413</strain>
    </source>
</reference>
<keyword evidence="1" id="KW-0812">Transmembrane</keyword>
<evidence type="ECO:0000313" key="3">
    <source>
        <dbReference type="Proteomes" id="UP000220397"/>
    </source>
</evidence>
<feature type="transmembrane region" description="Helical" evidence="1">
    <location>
        <begin position="12"/>
        <end position="45"/>
    </location>
</feature>
<comment type="caution">
    <text evidence="2">The sequence shown here is derived from an EMBL/GenBank/DDBJ whole genome shotgun (WGS) entry which is preliminary data.</text>
</comment>
<keyword evidence="1" id="KW-0472">Membrane</keyword>
<evidence type="ECO:0000313" key="2">
    <source>
        <dbReference type="EMBL" id="PFB08161.1"/>
    </source>
</evidence>
<dbReference type="EMBL" id="NTUS01000026">
    <property type="protein sequence ID" value="PFB08161.1"/>
    <property type="molecule type" value="Genomic_DNA"/>
</dbReference>
<name>A0A9X6VCV3_BACTU</name>
<dbReference type="RefSeq" id="WP_098368971.1">
    <property type="nucleotide sequence ID" value="NZ_JARSYC010000030.1"/>
</dbReference>
<sequence>MKTTGLDMKKVAFVLALGVFGLYMVNMFGLVNVMLATIGAVGSYLFDKTKLKEQIVDFKRKAILKSEGFKLVKTIDSDVAFKNFKDGRLSVLDLDSTLNVSIHLTQNQITAIKNHTADDFTEVEVVDIELNEDMKDLNGMNYKLLKGDAQSFDVMFKVFENGVYVFCFDGDKKYLNGIFMENVIYNEAMHNNTTTTALVVA</sequence>
<accession>A0A9X6VCV3</accession>
<protein>
    <submittedName>
        <fullName evidence="2">Uncharacterized protein</fullName>
    </submittedName>
</protein>
<dbReference type="Proteomes" id="UP000220397">
    <property type="component" value="Unassembled WGS sequence"/>
</dbReference>
<dbReference type="AlphaFoldDB" id="A0A9X6VCV3"/>
<gene>
    <name evidence="2" type="ORF">CN398_10630</name>
</gene>
<organism evidence="2 3">
    <name type="scientific">Bacillus thuringiensis</name>
    <dbReference type="NCBI Taxonomy" id="1428"/>
    <lineage>
        <taxon>Bacteria</taxon>
        <taxon>Bacillati</taxon>
        <taxon>Bacillota</taxon>
        <taxon>Bacilli</taxon>
        <taxon>Bacillales</taxon>
        <taxon>Bacillaceae</taxon>
        <taxon>Bacillus</taxon>
        <taxon>Bacillus cereus group</taxon>
    </lineage>
</organism>
<keyword evidence="1" id="KW-1133">Transmembrane helix</keyword>
<evidence type="ECO:0000256" key="1">
    <source>
        <dbReference type="SAM" id="Phobius"/>
    </source>
</evidence>
<proteinExistence type="predicted"/>